<name>A0ACB8ZG12_9ASTR</name>
<gene>
    <name evidence="1" type="ORF">L1987_79269</name>
</gene>
<protein>
    <submittedName>
        <fullName evidence="1">Uncharacterized protein</fullName>
    </submittedName>
</protein>
<organism evidence="1 2">
    <name type="scientific">Smallanthus sonchifolius</name>
    <dbReference type="NCBI Taxonomy" id="185202"/>
    <lineage>
        <taxon>Eukaryota</taxon>
        <taxon>Viridiplantae</taxon>
        <taxon>Streptophyta</taxon>
        <taxon>Embryophyta</taxon>
        <taxon>Tracheophyta</taxon>
        <taxon>Spermatophyta</taxon>
        <taxon>Magnoliopsida</taxon>
        <taxon>eudicotyledons</taxon>
        <taxon>Gunneridae</taxon>
        <taxon>Pentapetalae</taxon>
        <taxon>asterids</taxon>
        <taxon>campanulids</taxon>
        <taxon>Asterales</taxon>
        <taxon>Asteraceae</taxon>
        <taxon>Asteroideae</taxon>
        <taxon>Heliantheae alliance</taxon>
        <taxon>Millerieae</taxon>
        <taxon>Smallanthus</taxon>
    </lineage>
</organism>
<dbReference type="Proteomes" id="UP001056120">
    <property type="component" value="Linkage Group LG26"/>
</dbReference>
<comment type="caution">
    <text evidence="1">The sequence shown here is derived from an EMBL/GenBank/DDBJ whole genome shotgun (WGS) entry which is preliminary data.</text>
</comment>
<evidence type="ECO:0000313" key="1">
    <source>
        <dbReference type="EMBL" id="KAI3696258.1"/>
    </source>
</evidence>
<proteinExistence type="predicted"/>
<reference evidence="2" key="1">
    <citation type="journal article" date="2022" name="Mol. Ecol. Resour.">
        <title>The genomes of chicory, endive, great burdock and yacon provide insights into Asteraceae palaeo-polyploidization history and plant inulin production.</title>
        <authorList>
            <person name="Fan W."/>
            <person name="Wang S."/>
            <person name="Wang H."/>
            <person name="Wang A."/>
            <person name="Jiang F."/>
            <person name="Liu H."/>
            <person name="Zhao H."/>
            <person name="Xu D."/>
            <person name="Zhang Y."/>
        </authorList>
    </citation>
    <scope>NUCLEOTIDE SEQUENCE [LARGE SCALE GENOMIC DNA]</scope>
    <source>
        <strain evidence="2">cv. Yunnan</strain>
    </source>
</reference>
<reference evidence="1 2" key="2">
    <citation type="journal article" date="2022" name="Mol. Ecol. Resour.">
        <title>The genomes of chicory, endive, great burdock and yacon provide insights into Asteraceae paleo-polyploidization history and plant inulin production.</title>
        <authorList>
            <person name="Fan W."/>
            <person name="Wang S."/>
            <person name="Wang H."/>
            <person name="Wang A."/>
            <person name="Jiang F."/>
            <person name="Liu H."/>
            <person name="Zhao H."/>
            <person name="Xu D."/>
            <person name="Zhang Y."/>
        </authorList>
    </citation>
    <scope>NUCLEOTIDE SEQUENCE [LARGE SCALE GENOMIC DNA]</scope>
    <source>
        <strain evidence="2">cv. Yunnan</strain>
        <tissue evidence="1">Leaves</tissue>
    </source>
</reference>
<accession>A0ACB8ZG12</accession>
<sequence>MQHNPFEISDTLSPHDTHTAGTFPVAQMTQTGPRRIQNSGMEDESREQSQTSSTAIGTLNCPKSGQDRDGMGWGGDRRMLAVQQLLEDR</sequence>
<evidence type="ECO:0000313" key="2">
    <source>
        <dbReference type="Proteomes" id="UP001056120"/>
    </source>
</evidence>
<keyword evidence="2" id="KW-1185">Reference proteome</keyword>
<dbReference type="EMBL" id="CM042043">
    <property type="protein sequence ID" value="KAI3696258.1"/>
    <property type="molecule type" value="Genomic_DNA"/>
</dbReference>